<evidence type="ECO:0000313" key="3">
    <source>
        <dbReference type="Proteomes" id="UP000189681"/>
    </source>
</evidence>
<proteinExistence type="inferred from homology"/>
<protein>
    <submittedName>
        <fullName evidence="2">Uncharacterized protein</fullName>
    </submittedName>
</protein>
<reference evidence="2 3" key="1">
    <citation type="journal article" date="2017" name="Water Res.">
        <title>Discovery and metagenomic analysis of an anammox bacterial enrichment related to Candidatus "Brocadia caroliniensis" in a full-scale glycerol-fed nitritation-denitritation separate centrate treatment process.</title>
        <authorList>
            <person name="Park H."/>
            <person name="Brotto A.C."/>
            <person name="van Loosdrecht M.C."/>
            <person name="Chandran K."/>
        </authorList>
    </citation>
    <scope>NUCLEOTIDE SEQUENCE [LARGE SCALE GENOMIC DNA]</scope>
    <source>
        <strain evidence="2">26THWARD</strain>
    </source>
</reference>
<name>A0A1V4AS66_9BACT</name>
<dbReference type="NCBIfam" id="TIGR01552">
    <property type="entry name" value="phd_fam"/>
    <property type="match status" value="1"/>
</dbReference>
<evidence type="ECO:0000256" key="1">
    <source>
        <dbReference type="ARBA" id="ARBA00009981"/>
    </source>
</evidence>
<sequence length="95" mass="10819">MVYIVGVRELKNRLTYYLGLTKEGNRIVVTDRGTPIAVLHSIDKIEKNAGFEEKLALLARQGKIRLPKKRTELTSFRPAKVKGKPVSETVVEERR</sequence>
<dbReference type="STRING" id="1004156.AYP45_11805"/>
<comment type="caution">
    <text evidence="2">The sequence shown here is derived from an EMBL/GenBank/DDBJ whole genome shotgun (WGS) entry which is preliminary data.</text>
</comment>
<dbReference type="EMBL" id="AYTS01000107">
    <property type="protein sequence ID" value="OOP55960.1"/>
    <property type="molecule type" value="Genomic_DNA"/>
</dbReference>
<accession>A0A1V4AS66</accession>
<dbReference type="InterPro" id="IPR036165">
    <property type="entry name" value="YefM-like_sf"/>
</dbReference>
<dbReference type="SUPFAM" id="SSF143120">
    <property type="entry name" value="YefM-like"/>
    <property type="match status" value="1"/>
</dbReference>
<organism evidence="2 3">
    <name type="scientific">Candidatus Brocadia carolinensis</name>
    <dbReference type="NCBI Taxonomy" id="1004156"/>
    <lineage>
        <taxon>Bacteria</taxon>
        <taxon>Pseudomonadati</taxon>
        <taxon>Planctomycetota</taxon>
        <taxon>Candidatus Brocadiia</taxon>
        <taxon>Candidatus Brocadiales</taxon>
        <taxon>Candidatus Brocadiaceae</taxon>
        <taxon>Candidatus Brocadia</taxon>
    </lineage>
</organism>
<dbReference type="AlphaFoldDB" id="A0A1V4AS66"/>
<evidence type="ECO:0000313" key="2">
    <source>
        <dbReference type="EMBL" id="OOP55960.1"/>
    </source>
</evidence>
<dbReference type="Proteomes" id="UP000189681">
    <property type="component" value="Unassembled WGS sequence"/>
</dbReference>
<gene>
    <name evidence="2" type="ORF">AYP45_11805</name>
</gene>
<comment type="similarity">
    <text evidence="1">Belongs to the phD/YefM antitoxin family.</text>
</comment>